<dbReference type="AlphaFoldDB" id="A0A8H3QZX6"/>
<dbReference type="OrthoDB" id="2443596at2759"/>
<sequence length="532" mass="62186">MELIVEGNISNKIGNKIIKFFNRHSNLEKSLLPKSTKNGKDYLNQINSSSIDFKEKSVANYAGVDFKLYYRLIFYAIQILIQQPKVADNFVHKGVVKVLQDTESKIRIYRKPYECDWWLETEKFLPPMNNLLSIILYSDATTFDGIGKTSGHPVFLTLENLPNQIQNSPESNVLLGFLSKIQDSRVKTSEAFQALQREIFHKCFNIMLRPILEKSDGLYFRIKGREMMFAARISFFIANMLKADNITTTYKLARTLQNTMPYLNLNIYEACVPDRMHHIDLSLFKYQFEFTQEILKDIRGLDLLKVFDDRLHQIPQFPDLKLVSKIDHLKVVTTADYRHIMKVALFAVDNIFEKWNQITYDELCNLYVKFSKMYIMSRKESYTENELKVFEDAIIDWCADFKKIFSTLSVTECSFPKLHIAAICKYGALNGLSTETYETLHKYYVKNPYRSSNQKEVMKQIVKRKELTPSDRKLIYHTFLDASSQESKNDKFCIKVYESVHLENGQILRTSKKFQGKEWFSNVAVTPTEDQE</sequence>
<gene>
    <name evidence="1" type="ORF">RCL2_002476900</name>
</gene>
<dbReference type="InterPro" id="IPR041078">
    <property type="entry name" value="Plavaka"/>
</dbReference>
<dbReference type="Proteomes" id="UP000615446">
    <property type="component" value="Unassembled WGS sequence"/>
</dbReference>
<name>A0A8H3QZX6_9GLOM</name>
<evidence type="ECO:0000313" key="2">
    <source>
        <dbReference type="Proteomes" id="UP000615446"/>
    </source>
</evidence>
<accession>A0A8H3QZX6</accession>
<proteinExistence type="predicted"/>
<organism evidence="1 2">
    <name type="scientific">Rhizophagus clarus</name>
    <dbReference type="NCBI Taxonomy" id="94130"/>
    <lineage>
        <taxon>Eukaryota</taxon>
        <taxon>Fungi</taxon>
        <taxon>Fungi incertae sedis</taxon>
        <taxon>Mucoromycota</taxon>
        <taxon>Glomeromycotina</taxon>
        <taxon>Glomeromycetes</taxon>
        <taxon>Glomerales</taxon>
        <taxon>Glomeraceae</taxon>
        <taxon>Rhizophagus</taxon>
    </lineage>
</organism>
<comment type="caution">
    <text evidence="1">The sequence shown here is derived from an EMBL/GenBank/DDBJ whole genome shotgun (WGS) entry which is preliminary data.</text>
</comment>
<evidence type="ECO:0000313" key="1">
    <source>
        <dbReference type="EMBL" id="GES98211.1"/>
    </source>
</evidence>
<dbReference type="EMBL" id="BLAL01000264">
    <property type="protein sequence ID" value="GES98211.1"/>
    <property type="molecule type" value="Genomic_DNA"/>
</dbReference>
<dbReference type="Pfam" id="PF18759">
    <property type="entry name" value="Plavaka"/>
    <property type="match status" value="1"/>
</dbReference>
<reference evidence="1" key="1">
    <citation type="submission" date="2019-10" db="EMBL/GenBank/DDBJ databases">
        <title>Conservation and host-specific expression of non-tandemly repeated heterogenous ribosome RNA gene in arbuscular mycorrhizal fungi.</title>
        <authorList>
            <person name="Maeda T."/>
            <person name="Kobayashi Y."/>
            <person name="Nakagawa T."/>
            <person name="Ezawa T."/>
            <person name="Yamaguchi K."/>
            <person name="Bino T."/>
            <person name="Nishimoto Y."/>
            <person name="Shigenobu S."/>
            <person name="Kawaguchi M."/>
        </authorList>
    </citation>
    <scope>NUCLEOTIDE SEQUENCE</scope>
    <source>
        <strain evidence="1">HR1</strain>
    </source>
</reference>
<protein>
    <submittedName>
        <fullName evidence="1">Uncharacterized protein</fullName>
    </submittedName>
</protein>